<dbReference type="Gene3D" id="3.40.50.620">
    <property type="entry name" value="HUPs"/>
    <property type="match status" value="1"/>
</dbReference>
<accession>A0A5C6TZJ7</accession>
<dbReference type="GO" id="GO:0005524">
    <property type="term" value="F:ATP binding"/>
    <property type="evidence" value="ECO:0007669"/>
    <property type="project" value="UniProtKB-KW"/>
</dbReference>
<dbReference type="GO" id="GO:0008033">
    <property type="term" value="P:tRNA processing"/>
    <property type="evidence" value="ECO:0007669"/>
    <property type="project" value="UniProtKB-KW"/>
</dbReference>
<feature type="domain" description="tRNA(Ile)-lysidine synthase substrate-binding" evidence="7">
    <location>
        <begin position="101"/>
        <end position="136"/>
    </location>
</feature>
<name>A0A5C6TZJ7_9BURK</name>
<dbReference type="InterPro" id="IPR015262">
    <property type="entry name" value="tRNA_Ile_lys_synt_subst-bd"/>
</dbReference>
<evidence type="ECO:0000256" key="3">
    <source>
        <dbReference type="ARBA" id="ARBA00022694"/>
    </source>
</evidence>
<keyword evidence="2" id="KW-0436">Ligase</keyword>
<dbReference type="InterPro" id="IPR014729">
    <property type="entry name" value="Rossmann-like_a/b/a_fold"/>
</dbReference>
<evidence type="ECO:0000313" key="8">
    <source>
        <dbReference type="EMBL" id="TXC66114.1"/>
    </source>
</evidence>
<proteinExistence type="predicted"/>
<dbReference type="AlphaFoldDB" id="A0A5C6TZJ7"/>
<keyword evidence="1" id="KW-0963">Cytoplasm</keyword>
<organism evidence="8 9">
    <name type="scientific">Piscinibacter aquaticus</name>
    <dbReference type="NCBI Taxonomy" id="392597"/>
    <lineage>
        <taxon>Bacteria</taxon>
        <taxon>Pseudomonadati</taxon>
        <taxon>Pseudomonadota</taxon>
        <taxon>Betaproteobacteria</taxon>
        <taxon>Burkholderiales</taxon>
        <taxon>Sphaerotilaceae</taxon>
        <taxon>Piscinibacter</taxon>
    </lineage>
</organism>
<dbReference type="PANTHER" id="PTHR43033:SF1">
    <property type="entry name" value="TRNA(ILE)-LYSIDINE SYNTHASE-RELATED"/>
    <property type="match status" value="1"/>
</dbReference>
<evidence type="ECO:0000256" key="1">
    <source>
        <dbReference type="ARBA" id="ARBA00022490"/>
    </source>
</evidence>
<gene>
    <name evidence="8" type="ORF">FSC37_09735</name>
</gene>
<keyword evidence="3" id="KW-0819">tRNA processing</keyword>
<dbReference type="SUPFAM" id="SSF52402">
    <property type="entry name" value="Adenine nucleotide alpha hydrolases-like"/>
    <property type="match status" value="1"/>
</dbReference>
<dbReference type="EMBL" id="VOPW01000001">
    <property type="protein sequence ID" value="TXC66114.1"/>
    <property type="molecule type" value="Genomic_DNA"/>
</dbReference>
<evidence type="ECO:0000256" key="5">
    <source>
        <dbReference type="ARBA" id="ARBA00022840"/>
    </source>
</evidence>
<dbReference type="Pfam" id="PF01171">
    <property type="entry name" value="ATP_bind_3"/>
    <property type="match status" value="1"/>
</dbReference>
<dbReference type="Proteomes" id="UP000321832">
    <property type="component" value="Unassembled WGS sequence"/>
</dbReference>
<dbReference type="InterPro" id="IPR011063">
    <property type="entry name" value="TilS/TtcA_N"/>
</dbReference>
<dbReference type="PANTHER" id="PTHR43033">
    <property type="entry name" value="TRNA(ILE)-LYSIDINE SYNTHASE-RELATED"/>
    <property type="match status" value="1"/>
</dbReference>
<comment type="caution">
    <text evidence="8">The sequence shown here is derived from an EMBL/GenBank/DDBJ whole genome shotgun (WGS) entry which is preliminary data.</text>
</comment>
<feature type="domain" description="tRNA(Ile)-lysidine/2-thiocytidine synthase N-terminal" evidence="6">
    <location>
        <begin position="5"/>
        <end position="52"/>
    </location>
</feature>
<evidence type="ECO:0000313" key="9">
    <source>
        <dbReference type="Proteomes" id="UP000321832"/>
    </source>
</evidence>
<reference evidence="8 9" key="1">
    <citation type="submission" date="2019-08" db="EMBL/GenBank/DDBJ databases">
        <authorList>
            <person name="Khan S.A."/>
            <person name="Jeon C.O."/>
            <person name="Jeong S.E."/>
        </authorList>
    </citation>
    <scope>NUCLEOTIDE SEQUENCE [LARGE SCALE GENOMIC DNA]</scope>
    <source>
        <strain evidence="9">IMCC1728</strain>
    </source>
</reference>
<dbReference type="SUPFAM" id="SSF82829">
    <property type="entry name" value="MesJ substrate recognition domain-like"/>
    <property type="match status" value="1"/>
</dbReference>
<evidence type="ECO:0000259" key="7">
    <source>
        <dbReference type="Pfam" id="PF09179"/>
    </source>
</evidence>
<keyword evidence="9" id="KW-1185">Reference proteome</keyword>
<evidence type="ECO:0008006" key="10">
    <source>
        <dbReference type="Google" id="ProtNLM"/>
    </source>
</evidence>
<dbReference type="Pfam" id="PF09179">
    <property type="entry name" value="TilS"/>
    <property type="match status" value="1"/>
</dbReference>
<evidence type="ECO:0000256" key="2">
    <source>
        <dbReference type="ARBA" id="ARBA00022598"/>
    </source>
</evidence>
<sequence length="182" mass="20017">MPREIERDGICWSRPWLDREPQGIAAYVRRHRLRHIEDDSNADARFARNRLRLQVWPALEQAFPQAEAALAASAAWAQQAAACLGELATLDLKPLIDERGLAIEPWLGLSEARRTNALRHWLAAQLGRAAPASLVLRLSDELPGSSRQSGRSRAVRCGSIAGACVGAMTPARNHLRRHAAPG</sequence>
<protein>
    <recommendedName>
        <fullName evidence="10">tRNA(Ile)-2-lysyl-cytidine synthase</fullName>
    </recommendedName>
</protein>
<evidence type="ECO:0000256" key="4">
    <source>
        <dbReference type="ARBA" id="ARBA00022741"/>
    </source>
</evidence>
<dbReference type="InterPro" id="IPR012094">
    <property type="entry name" value="tRNA_Ile_lys_synt"/>
</dbReference>
<dbReference type="Gene3D" id="1.20.59.20">
    <property type="match status" value="1"/>
</dbReference>
<dbReference type="GO" id="GO:0016879">
    <property type="term" value="F:ligase activity, forming carbon-nitrogen bonds"/>
    <property type="evidence" value="ECO:0007669"/>
    <property type="project" value="InterPro"/>
</dbReference>
<dbReference type="GO" id="GO:0005737">
    <property type="term" value="C:cytoplasm"/>
    <property type="evidence" value="ECO:0007669"/>
    <property type="project" value="InterPro"/>
</dbReference>
<keyword evidence="4" id="KW-0547">Nucleotide-binding</keyword>
<keyword evidence="5" id="KW-0067">ATP-binding</keyword>
<evidence type="ECO:0000259" key="6">
    <source>
        <dbReference type="Pfam" id="PF01171"/>
    </source>
</evidence>